<comment type="caution">
    <text evidence="2">The sequence shown here is derived from an EMBL/GenBank/DDBJ whole genome shotgun (WGS) entry which is preliminary data.</text>
</comment>
<sequence>MQFSNSSHTLAADRMPAGGMTQLVTLGAFPIPNNGDLNMQTVNPGVAVPRGARTEATSERE</sequence>
<evidence type="ECO:0000313" key="3">
    <source>
        <dbReference type="Proteomes" id="UP000324222"/>
    </source>
</evidence>
<accession>A0A5B7GXV1</accession>
<protein>
    <submittedName>
        <fullName evidence="2">Uncharacterized protein</fullName>
    </submittedName>
</protein>
<evidence type="ECO:0000256" key="1">
    <source>
        <dbReference type="SAM" id="MobiDB-lite"/>
    </source>
</evidence>
<feature type="compositionally biased region" description="Basic and acidic residues" evidence="1">
    <location>
        <begin position="52"/>
        <end position="61"/>
    </location>
</feature>
<feature type="region of interest" description="Disordered" evidence="1">
    <location>
        <begin position="39"/>
        <end position="61"/>
    </location>
</feature>
<gene>
    <name evidence="2" type="ORF">E2C01_059332</name>
</gene>
<name>A0A5B7GXV1_PORTR</name>
<evidence type="ECO:0000313" key="2">
    <source>
        <dbReference type="EMBL" id="MPC65201.1"/>
    </source>
</evidence>
<dbReference type="Proteomes" id="UP000324222">
    <property type="component" value="Unassembled WGS sequence"/>
</dbReference>
<proteinExistence type="predicted"/>
<dbReference type="EMBL" id="VSRR010023044">
    <property type="protein sequence ID" value="MPC65201.1"/>
    <property type="molecule type" value="Genomic_DNA"/>
</dbReference>
<reference evidence="2 3" key="1">
    <citation type="submission" date="2019-05" db="EMBL/GenBank/DDBJ databases">
        <title>Another draft genome of Portunus trituberculatus and its Hox gene families provides insights of decapod evolution.</title>
        <authorList>
            <person name="Jeong J.-H."/>
            <person name="Song I."/>
            <person name="Kim S."/>
            <person name="Choi T."/>
            <person name="Kim D."/>
            <person name="Ryu S."/>
            <person name="Kim W."/>
        </authorList>
    </citation>
    <scope>NUCLEOTIDE SEQUENCE [LARGE SCALE GENOMIC DNA]</scope>
    <source>
        <tissue evidence="2">Muscle</tissue>
    </source>
</reference>
<organism evidence="2 3">
    <name type="scientific">Portunus trituberculatus</name>
    <name type="common">Swimming crab</name>
    <name type="synonym">Neptunus trituberculatus</name>
    <dbReference type="NCBI Taxonomy" id="210409"/>
    <lineage>
        <taxon>Eukaryota</taxon>
        <taxon>Metazoa</taxon>
        <taxon>Ecdysozoa</taxon>
        <taxon>Arthropoda</taxon>
        <taxon>Crustacea</taxon>
        <taxon>Multicrustacea</taxon>
        <taxon>Malacostraca</taxon>
        <taxon>Eumalacostraca</taxon>
        <taxon>Eucarida</taxon>
        <taxon>Decapoda</taxon>
        <taxon>Pleocyemata</taxon>
        <taxon>Brachyura</taxon>
        <taxon>Eubrachyura</taxon>
        <taxon>Portunoidea</taxon>
        <taxon>Portunidae</taxon>
        <taxon>Portuninae</taxon>
        <taxon>Portunus</taxon>
    </lineage>
</organism>
<dbReference type="AlphaFoldDB" id="A0A5B7GXV1"/>
<keyword evidence="3" id="KW-1185">Reference proteome</keyword>